<dbReference type="Proteomes" id="UP001066276">
    <property type="component" value="Chromosome 1_2"/>
</dbReference>
<protein>
    <submittedName>
        <fullName evidence="1">Uncharacterized protein</fullName>
    </submittedName>
</protein>
<accession>A0AAV7W1N6</accession>
<comment type="caution">
    <text evidence="1">The sequence shown here is derived from an EMBL/GenBank/DDBJ whole genome shotgun (WGS) entry which is preliminary data.</text>
</comment>
<sequence>MRPVLEARHSISGGGRGGARAHCLELWRWVGTGEAQGCKGQEHCLPEGCWRAAEGWSRTLDHTQGLRTPLRLLPPSAGRRGGWQLMVKREAGLHPRKPHPVGPLPRGLLLLLQMPLEASAEARLRTSYSVLQTPPVPATPGALTDMLIRWEPLAFSSWRLIV</sequence>
<evidence type="ECO:0000313" key="2">
    <source>
        <dbReference type="Proteomes" id="UP001066276"/>
    </source>
</evidence>
<dbReference type="AlphaFoldDB" id="A0AAV7W1N6"/>
<evidence type="ECO:0000313" key="1">
    <source>
        <dbReference type="EMBL" id="KAJ1206447.1"/>
    </source>
</evidence>
<organism evidence="1 2">
    <name type="scientific">Pleurodeles waltl</name>
    <name type="common">Iberian ribbed newt</name>
    <dbReference type="NCBI Taxonomy" id="8319"/>
    <lineage>
        <taxon>Eukaryota</taxon>
        <taxon>Metazoa</taxon>
        <taxon>Chordata</taxon>
        <taxon>Craniata</taxon>
        <taxon>Vertebrata</taxon>
        <taxon>Euteleostomi</taxon>
        <taxon>Amphibia</taxon>
        <taxon>Batrachia</taxon>
        <taxon>Caudata</taxon>
        <taxon>Salamandroidea</taxon>
        <taxon>Salamandridae</taxon>
        <taxon>Pleurodelinae</taxon>
        <taxon>Pleurodeles</taxon>
    </lineage>
</organism>
<reference evidence="1" key="1">
    <citation type="journal article" date="2022" name="bioRxiv">
        <title>Sequencing and chromosome-scale assembly of the giantPleurodeles waltlgenome.</title>
        <authorList>
            <person name="Brown T."/>
            <person name="Elewa A."/>
            <person name="Iarovenko S."/>
            <person name="Subramanian E."/>
            <person name="Araus A.J."/>
            <person name="Petzold A."/>
            <person name="Susuki M."/>
            <person name="Suzuki K.-i.T."/>
            <person name="Hayashi T."/>
            <person name="Toyoda A."/>
            <person name="Oliveira C."/>
            <person name="Osipova E."/>
            <person name="Leigh N.D."/>
            <person name="Simon A."/>
            <person name="Yun M.H."/>
        </authorList>
    </citation>
    <scope>NUCLEOTIDE SEQUENCE</scope>
    <source>
        <strain evidence="1">20211129_DDA</strain>
        <tissue evidence="1">Liver</tissue>
    </source>
</reference>
<keyword evidence="2" id="KW-1185">Reference proteome</keyword>
<proteinExistence type="predicted"/>
<name>A0AAV7W1N6_PLEWA</name>
<dbReference type="EMBL" id="JANPWB010000002">
    <property type="protein sequence ID" value="KAJ1206447.1"/>
    <property type="molecule type" value="Genomic_DNA"/>
</dbReference>
<gene>
    <name evidence="1" type="ORF">NDU88_001852</name>
</gene>